<evidence type="ECO:0000313" key="2">
    <source>
        <dbReference type="EMBL" id="GBP22290.1"/>
    </source>
</evidence>
<evidence type="ECO:0000313" key="3">
    <source>
        <dbReference type="Proteomes" id="UP000299102"/>
    </source>
</evidence>
<sequence length="122" mass="13557">MHCCPGSAACAGRGPTDRFRANADRLSVRARFALDFGTGCLSSDDVTLERVPRAAGGPRYSPRPSHIRPGLMLHNRPYVRSMRFKLHANRQIKPCTVRNVRSAAATDGTGRRERRRDVVNNN</sequence>
<feature type="compositionally biased region" description="Basic and acidic residues" evidence="1">
    <location>
        <begin position="109"/>
        <end position="122"/>
    </location>
</feature>
<feature type="region of interest" description="Disordered" evidence="1">
    <location>
        <begin position="98"/>
        <end position="122"/>
    </location>
</feature>
<dbReference type="Proteomes" id="UP000299102">
    <property type="component" value="Unassembled WGS sequence"/>
</dbReference>
<evidence type="ECO:0000256" key="1">
    <source>
        <dbReference type="SAM" id="MobiDB-lite"/>
    </source>
</evidence>
<accession>A0A4C1U870</accession>
<keyword evidence="3" id="KW-1185">Reference proteome</keyword>
<proteinExistence type="predicted"/>
<comment type="caution">
    <text evidence="2">The sequence shown here is derived from an EMBL/GenBank/DDBJ whole genome shotgun (WGS) entry which is preliminary data.</text>
</comment>
<dbReference type="AlphaFoldDB" id="A0A4C1U870"/>
<dbReference type="EMBL" id="BGZK01000138">
    <property type="protein sequence ID" value="GBP22290.1"/>
    <property type="molecule type" value="Genomic_DNA"/>
</dbReference>
<organism evidence="2 3">
    <name type="scientific">Eumeta variegata</name>
    <name type="common">Bagworm moth</name>
    <name type="synonym">Eumeta japonica</name>
    <dbReference type="NCBI Taxonomy" id="151549"/>
    <lineage>
        <taxon>Eukaryota</taxon>
        <taxon>Metazoa</taxon>
        <taxon>Ecdysozoa</taxon>
        <taxon>Arthropoda</taxon>
        <taxon>Hexapoda</taxon>
        <taxon>Insecta</taxon>
        <taxon>Pterygota</taxon>
        <taxon>Neoptera</taxon>
        <taxon>Endopterygota</taxon>
        <taxon>Lepidoptera</taxon>
        <taxon>Glossata</taxon>
        <taxon>Ditrysia</taxon>
        <taxon>Tineoidea</taxon>
        <taxon>Psychidae</taxon>
        <taxon>Oiketicinae</taxon>
        <taxon>Eumeta</taxon>
    </lineage>
</organism>
<reference evidence="2 3" key="1">
    <citation type="journal article" date="2019" name="Commun. Biol.">
        <title>The bagworm genome reveals a unique fibroin gene that provides high tensile strength.</title>
        <authorList>
            <person name="Kono N."/>
            <person name="Nakamura H."/>
            <person name="Ohtoshi R."/>
            <person name="Tomita M."/>
            <person name="Numata K."/>
            <person name="Arakawa K."/>
        </authorList>
    </citation>
    <scope>NUCLEOTIDE SEQUENCE [LARGE SCALE GENOMIC DNA]</scope>
</reference>
<name>A0A4C1U870_EUMVA</name>
<gene>
    <name evidence="2" type="ORF">EVAR_22576_1</name>
</gene>
<protein>
    <submittedName>
        <fullName evidence="2">Uncharacterized protein</fullName>
    </submittedName>
</protein>